<protein>
    <submittedName>
        <fullName evidence="1">Uncharacterized protein</fullName>
    </submittedName>
</protein>
<comment type="caution">
    <text evidence="1">The sequence shown here is derived from an EMBL/GenBank/DDBJ whole genome shotgun (WGS) entry which is preliminary data.</text>
</comment>
<organism evidence="1 2">
    <name type="scientific">Anisodus acutangulus</name>
    <dbReference type="NCBI Taxonomy" id="402998"/>
    <lineage>
        <taxon>Eukaryota</taxon>
        <taxon>Viridiplantae</taxon>
        <taxon>Streptophyta</taxon>
        <taxon>Embryophyta</taxon>
        <taxon>Tracheophyta</taxon>
        <taxon>Spermatophyta</taxon>
        <taxon>Magnoliopsida</taxon>
        <taxon>eudicotyledons</taxon>
        <taxon>Gunneridae</taxon>
        <taxon>Pentapetalae</taxon>
        <taxon>asterids</taxon>
        <taxon>lamiids</taxon>
        <taxon>Solanales</taxon>
        <taxon>Solanaceae</taxon>
        <taxon>Solanoideae</taxon>
        <taxon>Hyoscyameae</taxon>
        <taxon>Anisodus</taxon>
    </lineage>
</organism>
<name>A0A9Q1RUL0_9SOLA</name>
<dbReference type="PANTHER" id="PTHR31900">
    <property type="entry name" value="F-BOX/RNI SUPERFAMILY PROTEIN-RELATED"/>
    <property type="match status" value="1"/>
</dbReference>
<dbReference type="Proteomes" id="UP001152561">
    <property type="component" value="Unassembled WGS sequence"/>
</dbReference>
<reference evidence="2" key="1">
    <citation type="journal article" date="2023" name="Proc. Natl. Acad. Sci. U.S.A.">
        <title>Genomic and structural basis for evolution of tropane alkaloid biosynthesis.</title>
        <authorList>
            <person name="Wanga Y.-J."/>
            <person name="Taina T."/>
            <person name="Yua J.-Y."/>
            <person name="Lia J."/>
            <person name="Xua B."/>
            <person name="Chenc J."/>
            <person name="D'Auriad J.C."/>
            <person name="Huanga J.-P."/>
            <person name="Huanga S.-X."/>
        </authorList>
    </citation>
    <scope>NUCLEOTIDE SEQUENCE [LARGE SCALE GENOMIC DNA]</scope>
    <source>
        <strain evidence="2">cv. KIB-2019</strain>
    </source>
</reference>
<evidence type="ECO:0000313" key="2">
    <source>
        <dbReference type="Proteomes" id="UP001152561"/>
    </source>
</evidence>
<keyword evidence="2" id="KW-1185">Reference proteome</keyword>
<dbReference type="EMBL" id="JAJAGQ010000001">
    <property type="protein sequence ID" value="KAJ8574084.1"/>
    <property type="molecule type" value="Genomic_DNA"/>
</dbReference>
<accession>A0A9Q1RUL0</accession>
<proteinExistence type="predicted"/>
<gene>
    <name evidence="1" type="ORF">K7X08_025889</name>
</gene>
<dbReference type="AlphaFoldDB" id="A0A9Q1RUL0"/>
<evidence type="ECO:0000313" key="1">
    <source>
        <dbReference type="EMBL" id="KAJ8574084.1"/>
    </source>
</evidence>
<dbReference type="OrthoDB" id="1258728at2759"/>
<sequence>MCVSQLVTQDIEFTYEVQITWNSLTKLTLSFAVLEDQDIHKIIVDAPKLEVFKLEWCWGYDNMNLDSPSLSTLIVHEHESLELDYDPIVKISALEVQSLDLSRSLYRQCNLMNVSSVVHATDDFRPRTDFSSREETLKWQQYNIMDVVRSLKHVESFSLGPECIEYQDFVDFVNRTLLSRGTSRIKRLRIHLFLNASPRKDYDGWILYAAKNNVEELFLDFDSDCCEWLPPKVLVVSEYESVDYEHGPVMRISAPNVQSLQLSGSFYRNCILMNVPSVVHATLDFRPYTHSDREKKKLKWQQENLMELVRSLKNVENLTLGTWCVEVLALREN</sequence>
<dbReference type="InterPro" id="IPR050232">
    <property type="entry name" value="FBL13/AtMIF1-like"/>
</dbReference>
<dbReference type="PANTHER" id="PTHR31900:SF32">
    <property type="entry name" value="F-BOX_RNI_FBD-LIKE DOMAIN PROTEIN"/>
    <property type="match status" value="1"/>
</dbReference>